<accession>A0A556U789</accession>
<dbReference type="AlphaFoldDB" id="A0A556U789"/>
<evidence type="ECO:0000256" key="1">
    <source>
        <dbReference type="SAM" id="MobiDB-lite"/>
    </source>
</evidence>
<organism evidence="2 3">
    <name type="scientific">Bagarius yarrelli</name>
    <name type="common">Goonch</name>
    <name type="synonym">Bagrus yarrelli</name>
    <dbReference type="NCBI Taxonomy" id="175774"/>
    <lineage>
        <taxon>Eukaryota</taxon>
        <taxon>Metazoa</taxon>
        <taxon>Chordata</taxon>
        <taxon>Craniata</taxon>
        <taxon>Vertebrata</taxon>
        <taxon>Euteleostomi</taxon>
        <taxon>Actinopterygii</taxon>
        <taxon>Neopterygii</taxon>
        <taxon>Teleostei</taxon>
        <taxon>Ostariophysi</taxon>
        <taxon>Siluriformes</taxon>
        <taxon>Sisoridae</taxon>
        <taxon>Sisorinae</taxon>
        <taxon>Bagarius</taxon>
    </lineage>
</organism>
<proteinExistence type="predicted"/>
<protein>
    <submittedName>
        <fullName evidence="2">Uncharacterized protein</fullName>
    </submittedName>
</protein>
<reference evidence="2 3" key="1">
    <citation type="journal article" date="2019" name="Genome Biol. Evol.">
        <title>Whole-Genome Sequencing of the Giant Devil Catfish, Bagarius yarrelli.</title>
        <authorList>
            <person name="Jiang W."/>
            <person name="Lv Y."/>
            <person name="Cheng L."/>
            <person name="Yang K."/>
            <person name="Chao B."/>
            <person name="Wang X."/>
            <person name="Li Y."/>
            <person name="Pan X."/>
            <person name="You X."/>
            <person name="Zhang Y."/>
            <person name="Yang J."/>
            <person name="Li J."/>
            <person name="Zhang X."/>
            <person name="Liu S."/>
            <person name="Sun C."/>
            <person name="Yang J."/>
            <person name="Shi Q."/>
        </authorList>
    </citation>
    <scope>NUCLEOTIDE SEQUENCE [LARGE SCALE GENOMIC DNA]</scope>
    <source>
        <strain evidence="2">JWS20170419001</strain>
        <tissue evidence="2">Muscle</tissue>
    </source>
</reference>
<gene>
    <name evidence="2" type="ORF">Baya_9034</name>
</gene>
<comment type="caution">
    <text evidence="2">The sequence shown here is derived from an EMBL/GenBank/DDBJ whole genome shotgun (WGS) entry which is preliminary data.</text>
</comment>
<name>A0A556U789_BAGYA</name>
<dbReference type="EMBL" id="VCAZ01000057">
    <property type="protein sequence ID" value="TSN48519.1"/>
    <property type="molecule type" value="Genomic_DNA"/>
</dbReference>
<dbReference type="Proteomes" id="UP000319801">
    <property type="component" value="Unassembled WGS sequence"/>
</dbReference>
<sequence>MQFQLLLMLLPHTGHVSHTGIQHLRYTMIPESRPSHETSLNRTCLIGEKSPLFCTFQISLALIRYPTSLEASTASQHETAPGPKHTTGVMKEAEQGG</sequence>
<keyword evidence="3" id="KW-1185">Reference proteome</keyword>
<feature type="region of interest" description="Disordered" evidence="1">
    <location>
        <begin position="71"/>
        <end position="97"/>
    </location>
</feature>
<evidence type="ECO:0000313" key="3">
    <source>
        <dbReference type="Proteomes" id="UP000319801"/>
    </source>
</evidence>
<evidence type="ECO:0000313" key="2">
    <source>
        <dbReference type="EMBL" id="TSN48519.1"/>
    </source>
</evidence>